<organism evidence="1 2">
    <name type="scientific">Holotrichia oblita</name>
    <name type="common">Chafer beetle</name>
    <dbReference type="NCBI Taxonomy" id="644536"/>
    <lineage>
        <taxon>Eukaryota</taxon>
        <taxon>Metazoa</taxon>
        <taxon>Ecdysozoa</taxon>
        <taxon>Arthropoda</taxon>
        <taxon>Hexapoda</taxon>
        <taxon>Insecta</taxon>
        <taxon>Pterygota</taxon>
        <taxon>Neoptera</taxon>
        <taxon>Endopterygota</taxon>
        <taxon>Coleoptera</taxon>
        <taxon>Polyphaga</taxon>
        <taxon>Scarabaeiformia</taxon>
        <taxon>Scarabaeidae</taxon>
        <taxon>Melolonthinae</taxon>
        <taxon>Holotrichia</taxon>
    </lineage>
</organism>
<proteinExistence type="predicted"/>
<reference evidence="1" key="1">
    <citation type="submission" date="2022-04" db="EMBL/GenBank/DDBJ databases">
        <title>Chromosome-scale genome assembly of Holotrichia oblita Faldermann.</title>
        <authorList>
            <person name="Rongchong L."/>
        </authorList>
    </citation>
    <scope>NUCLEOTIDE SEQUENCE</scope>
    <source>
        <strain evidence="1">81SQS9</strain>
    </source>
</reference>
<name>A0ACB9SKE0_HOLOL</name>
<dbReference type="EMBL" id="CM043023">
    <property type="protein sequence ID" value="KAI4455789.1"/>
    <property type="molecule type" value="Genomic_DNA"/>
</dbReference>
<accession>A0ACB9SKE0</accession>
<evidence type="ECO:0000313" key="1">
    <source>
        <dbReference type="EMBL" id="KAI4455789.1"/>
    </source>
</evidence>
<gene>
    <name evidence="1" type="ORF">MML48_9g00001730</name>
</gene>
<dbReference type="Proteomes" id="UP001056778">
    <property type="component" value="Chromosome 9"/>
</dbReference>
<keyword evidence="2" id="KW-1185">Reference proteome</keyword>
<evidence type="ECO:0000313" key="2">
    <source>
        <dbReference type="Proteomes" id="UP001056778"/>
    </source>
</evidence>
<protein>
    <submittedName>
        <fullName evidence="1">L1 transposable element-related</fullName>
    </submittedName>
</protein>
<sequence length="214" mass="24480">MGLSRSEKSEIIDLIKDTFSTLTADLKSTISQEINKKLDEKLKEFFGSMEKKITDLVDKNVSLHDKQNALEQYTRRNSIRLYGVPEQPNEYTVDLVKSVFINNLNLPTICNMIDRCHRLKPRRVGSSTNSKPSVIIIKFISYTAKHGLRKHAKLLKGTGFSVADDLTSIRYKLYKSAISKFGRNNTWVLDGNIFVKKNGIRQSIKSHDDLEKLM</sequence>
<comment type="caution">
    <text evidence="1">The sequence shown here is derived from an EMBL/GenBank/DDBJ whole genome shotgun (WGS) entry which is preliminary data.</text>
</comment>